<protein>
    <submittedName>
        <fullName evidence="1">Uncharacterized protein</fullName>
    </submittedName>
</protein>
<sequence length="66" mass="7216">MFGMVINDQLGLAWHARLSSPTEPLQKLSSSAPSDLSLVRLLFRPPATLISGHQALRDCAQTRLSD</sequence>
<organism evidence="1 2">
    <name type="scientific">Caerostris extrusa</name>
    <name type="common">Bark spider</name>
    <name type="synonym">Caerostris bankana</name>
    <dbReference type="NCBI Taxonomy" id="172846"/>
    <lineage>
        <taxon>Eukaryota</taxon>
        <taxon>Metazoa</taxon>
        <taxon>Ecdysozoa</taxon>
        <taxon>Arthropoda</taxon>
        <taxon>Chelicerata</taxon>
        <taxon>Arachnida</taxon>
        <taxon>Araneae</taxon>
        <taxon>Araneomorphae</taxon>
        <taxon>Entelegynae</taxon>
        <taxon>Araneoidea</taxon>
        <taxon>Araneidae</taxon>
        <taxon>Caerostris</taxon>
    </lineage>
</organism>
<comment type="caution">
    <text evidence="1">The sequence shown here is derived from an EMBL/GenBank/DDBJ whole genome shotgun (WGS) entry which is preliminary data.</text>
</comment>
<dbReference type="EMBL" id="BPLR01019034">
    <property type="protein sequence ID" value="GIZ04071.1"/>
    <property type="molecule type" value="Genomic_DNA"/>
</dbReference>
<keyword evidence="2" id="KW-1185">Reference proteome</keyword>
<dbReference type="Proteomes" id="UP001054945">
    <property type="component" value="Unassembled WGS sequence"/>
</dbReference>
<gene>
    <name evidence="1" type="ORF">CEXT_739211</name>
</gene>
<proteinExistence type="predicted"/>
<accession>A0AAV4YDI2</accession>
<reference evidence="1 2" key="1">
    <citation type="submission" date="2021-06" db="EMBL/GenBank/DDBJ databases">
        <title>Caerostris extrusa draft genome.</title>
        <authorList>
            <person name="Kono N."/>
            <person name="Arakawa K."/>
        </authorList>
    </citation>
    <scope>NUCLEOTIDE SEQUENCE [LARGE SCALE GENOMIC DNA]</scope>
</reference>
<dbReference type="AlphaFoldDB" id="A0AAV4YDI2"/>
<evidence type="ECO:0000313" key="1">
    <source>
        <dbReference type="EMBL" id="GIZ04071.1"/>
    </source>
</evidence>
<feature type="non-terminal residue" evidence="1">
    <location>
        <position position="66"/>
    </location>
</feature>
<name>A0AAV4YDI2_CAEEX</name>
<evidence type="ECO:0000313" key="2">
    <source>
        <dbReference type="Proteomes" id="UP001054945"/>
    </source>
</evidence>